<reference evidence="2 3" key="1">
    <citation type="journal article" date="2021" name="Nat. Plants">
        <title>The Taxus genome provides insights into paclitaxel biosynthesis.</title>
        <authorList>
            <person name="Xiong X."/>
            <person name="Gou J."/>
            <person name="Liao Q."/>
            <person name="Li Y."/>
            <person name="Zhou Q."/>
            <person name="Bi G."/>
            <person name="Li C."/>
            <person name="Du R."/>
            <person name="Wang X."/>
            <person name="Sun T."/>
            <person name="Guo L."/>
            <person name="Liang H."/>
            <person name="Lu P."/>
            <person name="Wu Y."/>
            <person name="Zhang Z."/>
            <person name="Ro D.K."/>
            <person name="Shang Y."/>
            <person name="Huang S."/>
            <person name="Yan J."/>
        </authorList>
    </citation>
    <scope>NUCLEOTIDE SEQUENCE [LARGE SCALE GENOMIC DNA]</scope>
    <source>
        <strain evidence="2">Ta-2019</strain>
    </source>
</reference>
<accession>A0AA38FMR7</accession>
<evidence type="ECO:0000313" key="3">
    <source>
        <dbReference type="Proteomes" id="UP000824469"/>
    </source>
</evidence>
<gene>
    <name evidence="2" type="ORF">KI387_010622</name>
</gene>
<feature type="compositionally biased region" description="Basic residues" evidence="1">
    <location>
        <begin position="21"/>
        <end position="30"/>
    </location>
</feature>
<keyword evidence="3" id="KW-1185">Reference proteome</keyword>
<comment type="caution">
    <text evidence="2">The sequence shown here is derived from an EMBL/GenBank/DDBJ whole genome shotgun (WGS) entry which is preliminary data.</text>
</comment>
<evidence type="ECO:0000256" key="1">
    <source>
        <dbReference type="SAM" id="MobiDB-lite"/>
    </source>
</evidence>
<organism evidence="2 3">
    <name type="scientific">Taxus chinensis</name>
    <name type="common">Chinese yew</name>
    <name type="synonym">Taxus wallichiana var. chinensis</name>
    <dbReference type="NCBI Taxonomy" id="29808"/>
    <lineage>
        <taxon>Eukaryota</taxon>
        <taxon>Viridiplantae</taxon>
        <taxon>Streptophyta</taxon>
        <taxon>Embryophyta</taxon>
        <taxon>Tracheophyta</taxon>
        <taxon>Spermatophyta</taxon>
        <taxon>Pinopsida</taxon>
        <taxon>Pinidae</taxon>
        <taxon>Conifers II</taxon>
        <taxon>Cupressales</taxon>
        <taxon>Taxaceae</taxon>
        <taxon>Taxus</taxon>
    </lineage>
</organism>
<name>A0AA38FMR7_TAXCH</name>
<proteinExistence type="predicted"/>
<feature type="compositionally biased region" description="Polar residues" evidence="1">
    <location>
        <begin position="80"/>
        <end position="90"/>
    </location>
</feature>
<dbReference type="EMBL" id="JAHRHJ020000008">
    <property type="protein sequence ID" value="KAH9306218.1"/>
    <property type="molecule type" value="Genomic_DNA"/>
</dbReference>
<sequence length="90" mass="10076">MRTFVPGQLGQRDARDVDSRRSRKPIRSRHVSPAEKGHGSPFRAVQKNLSRAALGTFGTKGRVGREKPKRPKAEKKSQRLTRGTSNGHNF</sequence>
<dbReference type="Proteomes" id="UP000824469">
    <property type="component" value="Unassembled WGS sequence"/>
</dbReference>
<dbReference type="AlphaFoldDB" id="A0AA38FMR7"/>
<feature type="region of interest" description="Disordered" evidence="1">
    <location>
        <begin position="1"/>
        <end position="90"/>
    </location>
</feature>
<protein>
    <submittedName>
        <fullName evidence="2">Uncharacterized protein</fullName>
    </submittedName>
</protein>
<evidence type="ECO:0000313" key="2">
    <source>
        <dbReference type="EMBL" id="KAH9306218.1"/>
    </source>
</evidence>